<evidence type="ECO:0000313" key="4">
    <source>
        <dbReference type="Proteomes" id="UP000002139"/>
    </source>
</evidence>
<feature type="compositionally biased region" description="Gly residues" evidence="1">
    <location>
        <begin position="39"/>
        <end position="56"/>
    </location>
</feature>
<keyword evidence="2" id="KW-0732">Signal</keyword>
<evidence type="ECO:0000256" key="1">
    <source>
        <dbReference type="SAM" id="MobiDB-lite"/>
    </source>
</evidence>
<dbReference type="BioCyc" id="SCEL448385:SCE_RS25840-MONOMER"/>
<dbReference type="AlphaFoldDB" id="A9FLA4"/>
<dbReference type="RefSeq" id="WP_012237663.1">
    <property type="nucleotide sequence ID" value="NC_010162.1"/>
</dbReference>
<dbReference type="EMBL" id="AM746676">
    <property type="protein sequence ID" value="CAN95194.1"/>
    <property type="molecule type" value="Genomic_DNA"/>
</dbReference>
<feature type="region of interest" description="Disordered" evidence="1">
    <location>
        <begin position="31"/>
        <end position="78"/>
    </location>
</feature>
<evidence type="ECO:0000256" key="2">
    <source>
        <dbReference type="SAM" id="SignalP"/>
    </source>
</evidence>
<feature type="signal peptide" evidence="2">
    <location>
        <begin position="1"/>
        <end position="21"/>
    </location>
</feature>
<feature type="region of interest" description="Disordered" evidence="1">
    <location>
        <begin position="589"/>
        <end position="610"/>
    </location>
</feature>
<organism evidence="3 4">
    <name type="scientific">Sorangium cellulosum (strain So ce56)</name>
    <name type="common">Polyangium cellulosum (strain So ce56)</name>
    <dbReference type="NCBI Taxonomy" id="448385"/>
    <lineage>
        <taxon>Bacteria</taxon>
        <taxon>Pseudomonadati</taxon>
        <taxon>Myxococcota</taxon>
        <taxon>Polyangia</taxon>
        <taxon>Polyangiales</taxon>
        <taxon>Polyangiaceae</taxon>
        <taxon>Sorangium</taxon>
    </lineage>
</organism>
<protein>
    <submittedName>
        <fullName evidence="3">Secreted protein</fullName>
    </submittedName>
</protein>
<sequence length="667" mass="70076">MSSRLSRALSPFLVLSAVSLAACQVELSLGGAGASSSSGTGGEGGSGSSGEGGSGGSWSDAVTSTAGVTSGTGGWDPPEFTPDKVDLLLVVDNSVSMADKQEVMRLVLADFVDGLTNPLCVDPTGVAPGFRPPSGSSACPAGTLRVRTPVQDMHIGVISSSLGGHGSSACQGQTSASNVDMAHLLARSNEGVAENDLPTYQDKGFLVWDAAGSHVPAGDSDPAALAEKLSDIVQGVGQAGCGYEAPLESFYRFLVDPEPYETISVSPTHENIVLGGLDTTLLAQRKAFLRPDSLLLIVMLSDENDCSIREEGKNYLAAEVAAGFRMWRPRSECATNPNDPCCRNCSQQQDGCPHDPTCTDSHGNTARLTAAEDPVNSRCWDQKRRFGFDFLYPVERYTRALTEPWVVSRSGELVPNPIFSDLDPEDDNTRTRGPQHVMFTGIVGVPWQDLARQNALGEPDLLGGLNQFGQPVGGLKNAAELADPPSGTTLSSTWEAVLGDPANYILPADPLMIESAAPRSGDNPITGEPLVQPNANGWNGINGREYTIPLGSTGDLQYACIFPLAEERNCDGTAQSCDCRPIAGVPSDSPLCKPEGTNGPTDPGARSTTQDHAKAYPGLRELQLIRSLGERGVAGSICPAQLADPSSPDYGYRPIMNAVLDRLSTAL</sequence>
<name>A9FLA4_SORC5</name>
<proteinExistence type="predicted"/>
<dbReference type="Proteomes" id="UP000002139">
    <property type="component" value="Chromosome"/>
</dbReference>
<feature type="chain" id="PRO_5002735624" evidence="2">
    <location>
        <begin position="22"/>
        <end position="667"/>
    </location>
</feature>
<evidence type="ECO:0000313" key="3">
    <source>
        <dbReference type="EMBL" id="CAN95194.1"/>
    </source>
</evidence>
<dbReference type="KEGG" id="scl:sce5031"/>
<dbReference type="HOGENOM" id="CLU_019178_0_0_7"/>
<dbReference type="PROSITE" id="PS51257">
    <property type="entry name" value="PROKAR_LIPOPROTEIN"/>
    <property type="match status" value="1"/>
</dbReference>
<reference evidence="3 4" key="1">
    <citation type="journal article" date="2007" name="Nat. Biotechnol.">
        <title>Complete genome sequence of the myxobacterium Sorangium cellulosum.</title>
        <authorList>
            <person name="Schneiker S."/>
            <person name="Perlova O."/>
            <person name="Kaiser O."/>
            <person name="Gerth K."/>
            <person name="Alici A."/>
            <person name="Altmeyer M.O."/>
            <person name="Bartels D."/>
            <person name="Bekel T."/>
            <person name="Beyer S."/>
            <person name="Bode E."/>
            <person name="Bode H.B."/>
            <person name="Bolten C.J."/>
            <person name="Choudhuri J.V."/>
            <person name="Doss S."/>
            <person name="Elnakady Y.A."/>
            <person name="Frank B."/>
            <person name="Gaigalat L."/>
            <person name="Goesmann A."/>
            <person name="Groeger C."/>
            <person name="Gross F."/>
            <person name="Jelsbak L."/>
            <person name="Jelsbak L."/>
            <person name="Kalinowski J."/>
            <person name="Kegler C."/>
            <person name="Knauber T."/>
            <person name="Konietzny S."/>
            <person name="Kopp M."/>
            <person name="Krause L."/>
            <person name="Krug D."/>
            <person name="Linke B."/>
            <person name="Mahmud T."/>
            <person name="Martinez-Arias R."/>
            <person name="McHardy A.C."/>
            <person name="Merai M."/>
            <person name="Meyer F."/>
            <person name="Mormann S."/>
            <person name="Munoz-Dorado J."/>
            <person name="Perez J."/>
            <person name="Pradella S."/>
            <person name="Rachid S."/>
            <person name="Raddatz G."/>
            <person name="Rosenau F."/>
            <person name="Rueckert C."/>
            <person name="Sasse F."/>
            <person name="Scharfe M."/>
            <person name="Schuster S.C."/>
            <person name="Suen G."/>
            <person name="Treuner-Lange A."/>
            <person name="Velicer G.J."/>
            <person name="Vorholter F.-J."/>
            <person name="Weissman K.J."/>
            <person name="Welch R.D."/>
            <person name="Wenzel S.C."/>
            <person name="Whitworth D.E."/>
            <person name="Wilhelm S."/>
            <person name="Wittmann C."/>
            <person name="Bloecker H."/>
            <person name="Puehler A."/>
            <person name="Mueller R."/>
        </authorList>
    </citation>
    <scope>NUCLEOTIDE SEQUENCE [LARGE SCALE GENOMIC DNA]</scope>
    <source>
        <strain evidence="4">So ce56</strain>
    </source>
</reference>
<keyword evidence="4" id="KW-1185">Reference proteome</keyword>
<accession>A9FLA4</accession>
<gene>
    <name evidence="3" type="ordered locus">sce5031</name>
</gene>